<gene>
    <name evidence="1" type="ORF">ATJ93_4750</name>
</gene>
<dbReference type="InterPro" id="IPR058463">
    <property type="entry name" value="DUF8150"/>
</dbReference>
<protein>
    <submittedName>
        <fullName evidence="1">Uncharacterized protein</fullName>
    </submittedName>
</protein>
<dbReference type="AlphaFoldDB" id="A0A419VUT8"/>
<comment type="caution">
    <text evidence="1">The sequence shown here is derived from an EMBL/GenBank/DDBJ whole genome shotgun (WGS) entry which is preliminary data.</text>
</comment>
<dbReference type="Pfam" id="PF26477">
    <property type="entry name" value="DUF8150"/>
    <property type="match status" value="1"/>
</dbReference>
<dbReference type="OrthoDB" id="210908at2157"/>
<name>A0A419VUT8_9EURY</name>
<accession>A0A419VUT8</accession>
<organism evidence="1 2">
    <name type="scientific">Halopiger aswanensis</name>
    <dbReference type="NCBI Taxonomy" id="148449"/>
    <lineage>
        <taxon>Archaea</taxon>
        <taxon>Methanobacteriati</taxon>
        <taxon>Methanobacteriota</taxon>
        <taxon>Stenosarchaea group</taxon>
        <taxon>Halobacteria</taxon>
        <taxon>Halobacteriales</taxon>
        <taxon>Natrialbaceae</taxon>
        <taxon>Halopiger</taxon>
    </lineage>
</organism>
<dbReference type="Proteomes" id="UP000283805">
    <property type="component" value="Unassembled WGS sequence"/>
</dbReference>
<dbReference type="EMBL" id="RAPO01000013">
    <property type="protein sequence ID" value="RKD85196.1"/>
    <property type="molecule type" value="Genomic_DNA"/>
</dbReference>
<evidence type="ECO:0000313" key="1">
    <source>
        <dbReference type="EMBL" id="RKD85196.1"/>
    </source>
</evidence>
<proteinExistence type="predicted"/>
<reference evidence="1 2" key="1">
    <citation type="submission" date="2018-09" db="EMBL/GenBank/DDBJ databases">
        <title>Genomic Encyclopedia of Archaeal and Bacterial Type Strains, Phase II (KMG-II): from individual species to whole genera.</title>
        <authorList>
            <person name="Goeker M."/>
        </authorList>
    </citation>
    <scope>NUCLEOTIDE SEQUENCE [LARGE SCALE GENOMIC DNA]</scope>
    <source>
        <strain evidence="1 2">DSM 13151</strain>
    </source>
</reference>
<keyword evidence="2" id="KW-1185">Reference proteome</keyword>
<dbReference type="RefSeq" id="WP_120247001.1">
    <property type="nucleotide sequence ID" value="NZ_RAPO01000013.1"/>
</dbReference>
<sequence>MTDSQKLERLAEKHEQISEERLEAVHQWVNYIQEHPPEVWGPQQNAVVDSQLESAQETGLSADHERHVQALAEELSDID</sequence>
<evidence type="ECO:0000313" key="2">
    <source>
        <dbReference type="Proteomes" id="UP000283805"/>
    </source>
</evidence>